<feature type="domain" description="Glycosyltransferase family 28 N-terminal" evidence="11">
    <location>
        <begin position="3"/>
        <end position="145"/>
    </location>
</feature>
<evidence type="ECO:0000256" key="5">
    <source>
        <dbReference type="ARBA" id="ARBA00022960"/>
    </source>
</evidence>
<evidence type="ECO:0000313" key="14">
    <source>
        <dbReference type="Proteomes" id="UP000176689"/>
    </source>
</evidence>
<dbReference type="CDD" id="cd03785">
    <property type="entry name" value="GT28_MurG"/>
    <property type="match status" value="1"/>
</dbReference>
<accession>A0A1F6E7F0</accession>
<comment type="catalytic activity">
    <reaction evidence="10">
        <text>di-trans,octa-cis-undecaprenyl diphospho-N-acetyl-alpha-D-muramoyl-L-alanyl-D-glutamyl-meso-2,6-diaminopimeloyl-D-alanyl-D-alanine + UDP-N-acetyl-alpha-D-glucosamine = di-trans,octa-cis-undecaprenyl diphospho-[N-acetyl-alpha-D-glucosaminyl-(1-&gt;4)]-N-acetyl-alpha-D-muramoyl-L-alanyl-D-glutamyl-meso-2,6-diaminopimeloyl-D-alanyl-D-alanine + UDP + H(+)</text>
        <dbReference type="Rhea" id="RHEA:31227"/>
        <dbReference type="ChEBI" id="CHEBI:15378"/>
        <dbReference type="ChEBI" id="CHEBI:57705"/>
        <dbReference type="ChEBI" id="CHEBI:58223"/>
        <dbReference type="ChEBI" id="CHEBI:61387"/>
        <dbReference type="ChEBI" id="CHEBI:61388"/>
        <dbReference type="EC" id="2.4.1.227"/>
    </reaction>
</comment>
<dbReference type="GO" id="GO:0008360">
    <property type="term" value="P:regulation of cell shape"/>
    <property type="evidence" value="ECO:0007669"/>
    <property type="project" value="UniProtKB-KW"/>
</dbReference>
<proteinExistence type="inferred from homology"/>
<dbReference type="SUPFAM" id="SSF53756">
    <property type="entry name" value="UDP-Glycosyltransferase/glycogen phosphorylase"/>
    <property type="match status" value="1"/>
</dbReference>
<protein>
    <recommendedName>
        <fullName evidence="10">UDP-N-acetylglucosamine--N-acetylmuramyl-(pentapeptide) pyrophosphoryl-undecaprenol N-acetylglucosamine transferase</fullName>
        <ecNumber evidence="10">2.4.1.227</ecNumber>
    </recommendedName>
    <alternativeName>
        <fullName evidence="10">Undecaprenyl-PP-MurNAc-pentapeptide-UDPGlcNAc GlcNAc transferase</fullName>
    </alternativeName>
</protein>
<dbReference type="GO" id="GO:0050511">
    <property type="term" value="F:undecaprenyldiphospho-muramoylpentapeptide beta-N-acetylglucosaminyltransferase activity"/>
    <property type="evidence" value="ECO:0007669"/>
    <property type="project" value="UniProtKB-UniRule"/>
</dbReference>
<dbReference type="EMBL" id="MFLP01000030">
    <property type="protein sequence ID" value="OGG69566.1"/>
    <property type="molecule type" value="Genomic_DNA"/>
</dbReference>
<evidence type="ECO:0000256" key="1">
    <source>
        <dbReference type="ARBA" id="ARBA00022475"/>
    </source>
</evidence>
<name>A0A1F6E7F0_9BACT</name>
<gene>
    <name evidence="10" type="primary">murG</name>
    <name evidence="13" type="ORF">A3F27_00395</name>
</gene>
<comment type="subcellular location">
    <subcellularLocation>
        <location evidence="10">Cell membrane</location>
        <topology evidence="10">Peripheral membrane protein</topology>
        <orientation evidence="10">Cytoplasmic side</orientation>
    </subcellularLocation>
</comment>
<dbReference type="GO" id="GO:0005975">
    <property type="term" value="P:carbohydrate metabolic process"/>
    <property type="evidence" value="ECO:0007669"/>
    <property type="project" value="InterPro"/>
</dbReference>
<evidence type="ECO:0000256" key="10">
    <source>
        <dbReference type="HAMAP-Rule" id="MF_00033"/>
    </source>
</evidence>
<dbReference type="InterPro" id="IPR007235">
    <property type="entry name" value="Glyco_trans_28_C"/>
</dbReference>
<reference evidence="13 14" key="1">
    <citation type="journal article" date="2016" name="Nat. Commun.">
        <title>Thousands of microbial genomes shed light on interconnected biogeochemical processes in an aquifer system.</title>
        <authorList>
            <person name="Anantharaman K."/>
            <person name="Brown C.T."/>
            <person name="Hug L.A."/>
            <person name="Sharon I."/>
            <person name="Castelle C.J."/>
            <person name="Probst A.J."/>
            <person name="Thomas B.C."/>
            <person name="Singh A."/>
            <person name="Wilkins M.J."/>
            <person name="Karaoz U."/>
            <person name="Brodie E.L."/>
            <person name="Williams K.H."/>
            <person name="Hubbard S.S."/>
            <person name="Banfield J.F."/>
        </authorList>
    </citation>
    <scope>NUCLEOTIDE SEQUENCE [LARGE SCALE GENOMIC DNA]</scope>
</reference>
<keyword evidence="2 10" id="KW-0132">Cell division</keyword>
<dbReference type="GO" id="GO:0051301">
    <property type="term" value="P:cell division"/>
    <property type="evidence" value="ECO:0007669"/>
    <property type="project" value="UniProtKB-KW"/>
</dbReference>
<keyword evidence="1 10" id="KW-1003">Cell membrane</keyword>
<dbReference type="UniPathway" id="UPA00219"/>
<dbReference type="GO" id="GO:0051991">
    <property type="term" value="F:UDP-N-acetyl-D-glucosamine:N-acetylmuramoyl-L-alanyl-D-glutamyl-meso-2,6-diaminopimelyl-D-alanyl-D-alanine-diphosphoundecaprenol 4-beta-N-acetylglucosaminlytransferase activity"/>
    <property type="evidence" value="ECO:0007669"/>
    <property type="project" value="RHEA"/>
</dbReference>
<feature type="domain" description="Glycosyl transferase family 28 C-terminal" evidence="12">
    <location>
        <begin position="195"/>
        <end position="358"/>
    </location>
</feature>
<keyword evidence="3 10" id="KW-0328">Glycosyltransferase</keyword>
<evidence type="ECO:0000256" key="6">
    <source>
        <dbReference type="ARBA" id="ARBA00022984"/>
    </source>
</evidence>
<feature type="binding site" evidence="10">
    <location>
        <position position="172"/>
    </location>
    <ligand>
        <name>UDP-N-acetyl-alpha-D-glucosamine</name>
        <dbReference type="ChEBI" id="CHEBI:57705"/>
    </ligand>
</feature>
<sequence length="380" mass="41870">MKIALTGGGTGGHFYPLIAVSEAIEDLAKERTLIEPELFYIGPDVFDTAALHEHDIVYVKNQAGRMRRYASILNFFDIFKTAWGIISGTVNLFRIYPDVVFSTGGFAAYPTLFAAWILRIPVVIYDADATPGRVSVWSSKFARWIAVAHPDAATKFPDKVRSRIARVGHPIRKEIEAVAHEGGHEFLKLEDSVPTIFIMGGSQGAKAINDAVLDALPELVKHYNVVHQTGTANQDETRKISRLVLESSSFDKRYRAFGLLNTLSMRMTAGIASLIIARAGSGTIFEIACWGIPSILIPLPDDISHDQTENAYSYARGGAAVIVEQRNLTPHLLVAEIERITGNKELQKKMSDAAREFARPQSARKIAEIIVETALEHEAV</sequence>
<evidence type="ECO:0000256" key="4">
    <source>
        <dbReference type="ARBA" id="ARBA00022679"/>
    </source>
</evidence>
<organism evidence="13 14">
    <name type="scientific">Candidatus Kaiserbacteria bacterium RIFCSPHIGHO2_12_FULL_53_13</name>
    <dbReference type="NCBI Taxonomy" id="1798502"/>
    <lineage>
        <taxon>Bacteria</taxon>
        <taxon>Candidatus Kaiseribacteriota</taxon>
    </lineage>
</organism>
<keyword evidence="8 10" id="KW-0131">Cell cycle</keyword>
<comment type="caution">
    <text evidence="13">The sequence shown here is derived from an EMBL/GenBank/DDBJ whole genome shotgun (WGS) entry which is preliminary data.</text>
</comment>
<dbReference type="InterPro" id="IPR004276">
    <property type="entry name" value="GlycoTrans_28_N"/>
</dbReference>
<evidence type="ECO:0000256" key="7">
    <source>
        <dbReference type="ARBA" id="ARBA00023136"/>
    </source>
</evidence>
<evidence type="ECO:0000256" key="8">
    <source>
        <dbReference type="ARBA" id="ARBA00023306"/>
    </source>
</evidence>
<comment type="similarity">
    <text evidence="10">Belongs to the glycosyltransferase 28 family. MurG subfamily.</text>
</comment>
<keyword evidence="9 10" id="KW-0961">Cell wall biogenesis/degradation</keyword>
<dbReference type="InterPro" id="IPR006009">
    <property type="entry name" value="GlcNAc_MurG"/>
</dbReference>
<keyword evidence="5 10" id="KW-0133">Cell shape</keyword>
<evidence type="ECO:0000259" key="12">
    <source>
        <dbReference type="Pfam" id="PF04101"/>
    </source>
</evidence>
<evidence type="ECO:0000256" key="9">
    <source>
        <dbReference type="ARBA" id="ARBA00023316"/>
    </source>
</evidence>
<keyword evidence="4 10" id="KW-0808">Transferase</keyword>
<feature type="binding site" evidence="10">
    <location>
        <position position="202"/>
    </location>
    <ligand>
        <name>UDP-N-acetyl-alpha-D-glucosamine</name>
        <dbReference type="ChEBI" id="CHEBI:57705"/>
    </ligand>
</feature>
<feature type="binding site" evidence="10">
    <location>
        <begin position="10"/>
        <end position="12"/>
    </location>
    <ligand>
        <name>UDP-N-acetyl-alpha-D-glucosamine</name>
        <dbReference type="ChEBI" id="CHEBI:57705"/>
    </ligand>
</feature>
<dbReference type="PANTHER" id="PTHR21015">
    <property type="entry name" value="UDP-N-ACETYLGLUCOSAMINE--N-ACETYLMURAMYL-(PENTAPEPTIDE) PYROPHOSPHORYL-UNDECAPRENOL N-ACETYLGLUCOSAMINE TRANSFERASE 1"/>
    <property type="match status" value="1"/>
</dbReference>
<dbReference type="Gene3D" id="3.40.50.2000">
    <property type="entry name" value="Glycogen Phosphorylase B"/>
    <property type="match status" value="2"/>
</dbReference>
<comment type="caution">
    <text evidence="10">Lacks conserved residue(s) required for the propagation of feature annotation.</text>
</comment>
<feature type="binding site" evidence="10">
    <location>
        <position position="307"/>
    </location>
    <ligand>
        <name>UDP-N-acetyl-alpha-D-glucosamine</name>
        <dbReference type="ChEBI" id="CHEBI:57705"/>
    </ligand>
</feature>
<dbReference type="GO" id="GO:0071555">
    <property type="term" value="P:cell wall organization"/>
    <property type="evidence" value="ECO:0007669"/>
    <property type="project" value="UniProtKB-KW"/>
</dbReference>
<dbReference type="Pfam" id="PF03033">
    <property type="entry name" value="Glyco_transf_28"/>
    <property type="match status" value="1"/>
</dbReference>
<evidence type="ECO:0000313" key="13">
    <source>
        <dbReference type="EMBL" id="OGG69566.1"/>
    </source>
</evidence>
<keyword evidence="7 10" id="KW-0472">Membrane</keyword>
<comment type="pathway">
    <text evidence="10">Cell wall biogenesis; peptidoglycan biosynthesis.</text>
</comment>
<dbReference type="Pfam" id="PF04101">
    <property type="entry name" value="Glyco_tran_28_C"/>
    <property type="match status" value="1"/>
</dbReference>
<evidence type="ECO:0000256" key="3">
    <source>
        <dbReference type="ARBA" id="ARBA00022676"/>
    </source>
</evidence>
<dbReference type="PANTHER" id="PTHR21015:SF22">
    <property type="entry name" value="GLYCOSYLTRANSFERASE"/>
    <property type="match status" value="1"/>
</dbReference>
<comment type="function">
    <text evidence="10">Cell wall formation. Catalyzes the transfer of a GlcNAc subunit on undecaprenyl-pyrophosphoryl-MurNAc-pentapeptide (lipid intermediate I) to form undecaprenyl-pyrophosphoryl-MurNAc-(pentapeptide)GlcNAc (lipid intermediate II).</text>
</comment>
<evidence type="ECO:0000259" key="11">
    <source>
        <dbReference type="Pfam" id="PF03033"/>
    </source>
</evidence>
<dbReference type="Proteomes" id="UP000176689">
    <property type="component" value="Unassembled WGS sequence"/>
</dbReference>
<dbReference type="GO" id="GO:0009252">
    <property type="term" value="P:peptidoglycan biosynthetic process"/>
    <property type="evidence" value="ECO:0007669"/>
    <property type="project" value="UniProtKB-UniRule"/>
</dbReference>
<dbReference type="GO" id="GO:0005886">
    <property type="term" value="C:plasma membrane"/>
    <property type="evidence" value="ECO:0007669"/>
    <property type="project" value="UniProtKB-SubCell"/>
</dbReference>
<dbReference type="EC" id="2.4.1.227" evidence="10"/>
<dbReference type="HAMAP" id="MF_00033">
    <property type="entry name" value="MurG"/>
    <property type="match status" value="1"/>
</dbReference>
<dbReference type="AlphaFoldDB" id="A0A1F6E7F0"/>
<evidence type="ECO:0000256" key="2">
    <source>
        <dbReference type="ARBA" id="ARBA00022618"/>
    </source>
</evidence>
<keyword evidence="6 10" id="KW-0573">Peptidoglycan synthesis</keyword>